<organism evidence="22 23">
    <name type="scientific">Sporosarcina ureilytica</name>
    <dbReference type="NCBI Taxonomy" id="298596"/>
    <lineage>
        <taxon>Bacteria</taxon>
        <taxon>Bacillati</taxon>
        <taxon>Bacillota</taxon>
        <taxon>Bacilli</taxon>
        <taxon>Bacillales</taxon>
        <taxon>Caryophanaceae</taxon>
        <taxon>Sporosarcina</taxon>
    </lineage>
</organism>
<dbReference type="InterPro" id="IPR023346">
    <property type="entry name" value="Lysozyme-like_dom_sf"/>
</dbReference>
<dbReference type="InterPro" id="IPR050396">
    <property type="entry name" value="Glycosyltr_51/Transpeptidase"/>
</dbReference>
<dbReference type="GO" id="GO:0009252">
    <property type="term" value="P:peptidoglycan biosynthetic process"/>
    <property type="evidence" value="ECO:0007669"/>
    <property type="project" value="UniProtKB-KW"/>
</dbReference>
<feature type="domain" description="Penicillin-binding protein transpeptidase" evidence="20">
    <location>
        <begin position="342"/>
        <end position="617"/>
    </location>
</feature>
<dbReference type="InterPro" id="IPR036950">
    <property type="entry name" value="PBP_transglycosylase"/>
</dbReference>
<dbReference type="EMBL" id="CP017560">
    <property type="protein sequence ID" value="AOV09162.1"/>
    <property type="molecule type" value="Genomic_DNA"/>
</dbReference>
<evidence type="ECO:0000313" key="23">
    <source>
        <dbReference type="Proteomes" id="UP000185746"/>
    </source>
</evidence>
<feature type="domain" description="Glycosyl transferase family 51" evidence="21">
    <location>
        <begin position="71"/>
        <end position="244"/>
    </location>
</feature>
<dbReference type="KEGG" id="surl:BI350_08185"/>
<reference evidence="22 23" key="1">
    <citation type="submission" date="2016-09" db="EMBL/GenBank/DDBJ databases">
        <title>Complete genome sequence of the Lysinibacillus sphaericus LMG 22257, a specie of Bacillus with ureolytic activity that can effectively biodeposit calcium carbonate.</title>
        <authorList>
            <person name="Yan W."/>
        </authorList>
    </citation>
    <scope>NUCLEOTIDE SEQUENCE [LARGE SCALE GENOMIC DNA]</scope>
    <source>
        <strain evidence="22 23">LMG 22257</strain>
    </source>
</reference>
<evidence type="ECO:0000259" key="20">
    <source>
        <dbReference type="Pfam" id="PF00905"/>
    </source>
</evidence>
<evidence type="ECO:0000256" key="7">
    <source>
        <dbReference type="ARBA" id="ARBA00022679"/>
    </source>
</evidence>
<comment type="catalytic activity">
    <reaction evidence="17">
        <text>[GlcNAc-(1-&gt;4)-Mur2Ac(oyl-L-Ala-gamma-D-Glu-L-Lys-D-Ala-D-Ala)](n)-di-trans,octa-cis-undecaprenyl diphosphate + beta-D-GlcNAc-(1-&gt;4)-Mur2Ac(oyl-L-Ala-gamma-D-Glu-L-Lys-D-Ala-D-Ala)-di-trans,octa-cis-undecaprenyl diphosphate = [GlcNAc-(1-&gt;4)-Mur2Ac(oyl-L-Ala-gamma-D-Glu-L-Lys-D-Ala-D-Ala)](n+1)-di-trans,octa-cis-undecaprenyl diphosphate + di-trans,octa-cis-undecaprenyl diphosphate + H(+)</text>
        <dbReference type="Rhea" id="RHEA:23708"/>
        <dbReference type="Rhea" id="RHEA-COMP:9602"/>
        <dbReference type="Rhea" id="RHEA-COMP:9603"/>
        <dbReference type="ChEBI" id="CHEBI:15378"/>
        <dbReference type="ChEBI" id="CHEBI:58405"/>
        <dbReference type="ChEBI" id="CHEBI:60033"/>
        <dbReference type="ChEBI" id="CHEBI:78435"/>
        <dbReference type="EC" id="2.4.99.28"/>
    </reaction>
</comment>
<dbReference type="InterPro" id="IPR001460">
    <property type="entry name" value="PCN-bd_Tpept"/>
</dbReference>
<evidence type="ECO:0000256" key="4">
    <source>
        <dbReference type="ARBA" id="ARBA00022645"/>
    </source>
</evidence>
<feature type="region of interest" description="Disordered" evidence="18">
    <location>
        <begin position="644"/>
        <end position="717"/>
    </location>
</feature>
<dbReference type="Pfam" id="PF00905">
    <property type="entry name" value="Transpeptidase"/>
    <property type="match status" value="1"/>
</dbReference>
<dbReference type="PANTHER" id="PTHR32282:SF32">
    <property type="entry name" value="PENICILLIN-BINDING PROTEIN 2A"/>
    <property type="match status" value="1"/>
</dbReference>
<evidence type="ECO:0000256" key="8">
    <source>
        <dbReference type="ARBA" id="ARBA00022692"/>
    </source>
</evidence>
<proteinExistence type="inferred from homology"/>
<comment type="similarity">
    <text evidence="2">In the N-terminal section; belongs to the glycosyltransferase 51 family.</text>
</comment>
<keyword evidence="9" id="KW-0378">Hydrolase</keyword>
<gene>
    <name evidence="22" type="ORF">BI350_08185</name>
</gene>
<keyword evidence="8 19" id="KW-0812">Transmembrane</keyword>
<evidence type="ECO:0000259" key="21">
    <source>
        <dbReference type="Pfam" id="PF00912"/>
    </source>
</evidence>
<keyword evidence="3" id="KW-1003">Cell membrane</keyword>
<evidence type="ECO:0000256" key="9">
    <source>
        <dbReference type="ARBA" id="ARBA00022801"/>
    </source>
</evidence>
<comment type="similarity">
    <text evidence="1">In the C-terminal section; belongs to the transpeptidase family.</text>
</comment>
<sequence>MKRTERKQLQKQLNAEKKWSNLKISRILFFGILGVIICGLAVVNVLISTSDVSKLEEPEPRPSMIYDQNGDVASKISNSNIEGVRLEQIPKELVEAVISVEDQRFYKHNGINYFGIARALTQNLLKGEVVAGGSTITQQLSKNVFLTHERTYSRKFNELILTKKIERTYSKDDIMERYLNQIYFGEGAWGVQRAAEIYFGKDVSQLTLTESATLAGLIKAPSYLSPYKDLEKSVKRRNIVLSLMKNEGYISQADFDEAIGQEIVLSDETTMNYKGKYPYYIDLIIEEAVDKYGLTKNEVLSGGLHIYTELNPVIQNALEDVYEDDRYFPDSKPDQLIQSGSVFLNPKTGGISALVGGRGQYTHGRFNHATKLIRQPGSTLKPIAVYTSALEQGYQISDLLVDEPININGYSPKNVDKQYRGQVTMYDAVAHSYNIPPVQLLHDMGIENGVRTVERFGIPLEDNDYNLGLALGGLHKGTSPLRMAQAFSTFANDGVMMEAHAIIEIKDSEGEVIGKWREHATQVTDPEVAQQMTYMLQGAVEVGTAKKAQLPGLEVAGKTGTTQLPFPDVAGSKDHWFVGYTPDLVGAVWLGYDKTDAEHYLTSTSGLTATPIFQEVLFRSLSQLPTKNFDLSLIEKTKKELEKQKEKLRKKEHQQEKENRKREKEEEKERKKREKEQKKREKKEQKEKEKEMKKREKEYEKEKKEREKGDEKKKEDD</sequence>
<dbReference type="GO" id="GO:0006508">
    <property type="term" value="P:proteolysis"/>
    <property type="evidence" value="ECO:0007669"/>
    <property type="project" value="UniProtKB-KW"/>
</dbReference>
<dbReference type="RefSeq" id="WP_075529307.1">
    <property type="nucleotide sequence ID" value="NZ_CP017560.1"/>
</dbReference>
<dbReference type="AlphaFoldDB" id="A0A1D8JKD9"/>
<protein>
    <submittedName>
        <fullName evidence="22">Penicillin-binding protein</fullName>
    </submittedName>
</protein>
<name>A0A1D8JKD9_9BACL</name>
<keyword evidence="14" id="KW-0511">Multifunctional enzyme</keyword>
<dbReference type="InterPro" id="IPR012338">
    <property type="entry name" value="Beta-lactam/transpept-like"/>
</dbReference>
<feature type="transmembrane region" description="Helical" evidence="19">
    <location>
        <begin position="27"/>
        <end position="47"/>
    </location>
</feature>
<comment type="catalytic activity">
    <reaction evidence="16">
        <text>Preferential cleavage: (Ac)2-L-Lys-D-Ala-|-D-Ala. Also transpeptidation of peptidyl-alanyl moieties that are N-acyl substituents of D-alanine.</text>
        <dbReference type="EC" id="3.4.16.4"/>
    </reaction>
</comment>
<dbReference type="InterPro" id="IPR001264">
    <property type="entry name" value="Glyco_trans_51"/>
</dbReference>
<dbReference type="FunFam" id="1.10.3810.10:FF:000001">
    <property type="entry name" value="Penicillin-binding protein 1A"/>
    <property type="match status" value="1"/>
</dbReference>
<accession>A0A1D8JKD9</accession>
<keyword evidence="6" id="KW-0328">Glycosyltransferase</keyword>
<dbReference type="GO" id="GO:0030288">
    <property type="term" value="C:outer membrane-bounded periplasmic space"/>
    <property type="evidence" value="ECO:0007669"/>
    <property type="project" value="TreeGrafter"/>
</dbReference>
<keyword evidence="13 19" id="KW-0472">Membrane</keyword>
<dbReference type="NCBIfam" id="TIGR02074">
    <property type="entry name" value="PBP_1a_fam"/>
    <property type="match status" value="1"/>
</dbReference>
<dbReference type="PANTHER" id="PTHR32282">
    <property type="entry name" value="BINDING PROTEIN TRANSPEPTIDASE, PUTATIVE-RELATED"/>
    <property type="match status" value="1"/>
</dbReference>
<dbReference type="GO" id="GO:0009002">
    <property type="term" value="F:serine-type D-Ala-D-Ala carboxypeptidase activity"/>
    <property type="evidence" value="ECO:0007669"/>
    <property type="project" value="UniProtKB-EC"/>
</dbReference>
<evidence type="ECO:0000256" key="2">
    <source>
        <dbReference type="ARBA" id="ARBA00007739"/>
    </source>
</evidence>
<keyword evidence="10" id="KW-0133">Cell shape</keyword>
<evidence type="ECO:0000256" key="6">
    <source>
        <dbReference type="ARBA" id="ARBA00022676"/>
    </source>
</evidence>
<dbReference type="GO" id="GO:0071555">
    <property type="term" value="P:cell wall organization"/>
    <property type="evidence" value="ECO:0007669"/>
    <property type="project" value="UniProtKB-KW"/>
</dbReference>
<evidence type="ECO:0000256" key="3">
    <source>
        <dbReference type="ARBA" id="ARBA00022475"/>
    </source>
</evidence>
<evidence type="ECO:0000256" key="17">
    <source>
        <dbReference type="ARBA" id="ARBA00049902"/>
    </source>
</evidence>
<keyword evidence="4" id="KW-0121">Carboxypeptidase</keyword>
<evidence type="ECO:0000256" key="14">
    <source>
        <dbReference type="ARBA" id="ARBA00023268"/>
    </source>
</evidence>
<dbReference type="GO" id="GO:0008360">
    <property type="term" value="P:regulation of cell shape"/>
    <property type="evidence" value="ECO:0007669"/>
    <property type="project" value="UniProtKB-KW"/>
</dbReference>
<dbReference type="Proteomes" id="UP000185746">
    <property type="component" value="Chromosome"/>
</dbReference>
<keyword evidence="23" id="KW-1185">Reference proteome</keyword>
<feature type="compositionally biased region" description="Basic and acidic residues" evidence="18">
    <location>
        <begin position="653"/>
        <end position="717"/>
    </location>
</feature>
<evidence type="ECO:0000256" key="10">
    <source>
        <dbReference type="ARBA" id="ARBA00022960"/>
    </source>
</evidence>
<dbReference type="Gene3D" id="3.40.710.10">
    <property type="entry name" value="DD-peptidase/beta-lactamase superfamily"/>
    <property type="match status" value="1"/>
</dbReference>
<dbReference type="GO" id="GO:0008955">
    <property type="term" value="F:peptidoglycan glycosyltransferase activity"/>
    <property type="evidence" value="ECO:0007669"/>
    <property type="project" value="UniProtKB-EC"/>
</dbReference>
<dbReference type="SUPFAM" id="SSF53955">
    <property type="entry name" value="Lysozyme-like"/>
    <property type="match status" value="1"/>
</dbReference>
<keyword evidence="11" id="KW-0573">Peptidoglycan synthesis</keyword>
<evidence type="ECO:0000313" key="22">
    <source>
        <dbReference type="EMBL" id="AOV09162.1"/>
    </source>
</evidence>
<evidence type="ECO:0000256" key="19">
    <source>
        <dbReference type="SAM" id="Phobius"/>
    </source>
</evidence>
<dbReference type="Gene3D" id="1.10.3810.10">
    <property type="entry name" value="Biosynthetic peptidoglycan transglycosylase-like"/>
    <property type="match status" value="1"/>
</dbReference>
<evidence type="ECO:0000256" key="5">
    <source>
        <dbReference type="ARBA" id="ARBA00022670"/>
    </source>
</evidence>
<keyword evidence="5" id="KW-0645">Protease</keyword>
<evidence type="ECO:0000256" key="12">
    <source>
        <dbReference type="ARBA" id="ARBA00022989"/>
    </source>
</evidence>
<dbReference type="GO" id="GO:0008658">
    <property type="term" value="F:penicillin binding"/>
    <property type="evidence" value="ECO:0007669"/>
    <property type="project" value="InterPro"/>
</dbReference>
<keyword evidence="12 19" id="KW-1133">Transmembrane helix</keyword>
<evidence type="ECO:0000256" key="11">
    <source>
        <dbReference type="ARBA" id="ARBA00022984"/>
    </source>
</evidence>
<dbReference type="SUPFAM" id="SSF56601">
    <property type="entry name" value="beta-lactamase/transpeptidase-like"/>
    <property type="match status" value="1"/>
</dbReference>
<evidence type="ECO:0000256" key="18">
    <source>
        <dbReference type="SAM" id="MobiDB-lite"/>
    </source>
</evidence>
<keyword evidence="15" id="KW-0961">Cell wall biogenesis/degradation</keyword>
<evidence type="ECO:0000256" key="1">
    <source>
        <dbReference type="ARBA" id="ARBA00007090"/>
    </source>
</evidence>
<evidence type="ECO:0000256" key="13">
    <source>
        <dbReference type="ARBA" id="ARBA00023136"/>
    </source>
</evidence>
<keyword evidence="7" id="KW-0808">Transferase</keyword>
<evidence type="ECO:0000256" key="15">
    <source>
        <dbReference type="ARBA" id="ARBA00023316"/>
    </source>
</evidence>
<evidence type="ECO:0000256" key="16">
    <source>
        <dbReference type="ARBA" id="ARBA00034000"/>
    </source>
</evidence>
<dbReference type="Pfam" id="PF00912">
    <property type="entry name" value="Transgly"/>
    <property type="match status" value="1"/>
</dbReference>